<proteinExistence type="predicted"/>
<dbReference type="GO" id="GO:0016787">
    <property type="term" value="F:hydrolase activity"/>
    <property type="evidence" value="ECO:0007669"/>
    <property type="project" value="UniProtKB-KW"/>
</dbReference>
<dbReference type="InterPro" id="IPR008928">
    <property type="entry name" value="6-hairpin_glycosidase_sf"/>
</dbReference>
<keyword evidence="2" id="KW-0378">Hydrolase</keyword>
<evidence type="ECO:0000313" key="2">
    <source>
        <dbReference type="EMBL" id="GAA1832766.1"/>
    </source>
</evidence>
<organism evidence="2 3">
    <name type="scientific">Agromyces salentinus</name>
    <dbReference type="NCBI Taxonomy" id="269421"/>
    <lineage>
        <taxon>Bacteria</taxon>
        <taxon>Bacillati</taxon>
        <taxon>Actinomycetota</taxon>
        <taxon>Actinomycetes</taxon>
        <taxon>Micrococcales</taxon>
        <taxon>Microbacteriaceae</taxon>
        <taxon>Agromyces</taxon>
    </lineage>
</organism>
<protein>
    <submittedName>
        <fullName evidence="2">Glycoside hydrolase family 76 protein</fullName>
    </submittedName>
</protein>
<dbReference type="PANTHER" id="PTHR47791:SF4">
    <property type="entry name" value="(PUTATIVE SECRETED PROTEIN)-RELATED"/>
    <property type="match status" value="1"/>
</dbReference>
<keyword evidence="3" id="KW-1185">Reference proteome</keyword>
<evidence type="ECO:0000256" key="1">
    <source>
        <dbReference type="SAM" id="SignalP"/>
    </source>
</evidence>
<dbReference type="Gene3D" id="1.50.10.20">
    <property type="match status" value="1"/>
</dbReference>
<dbReference type="InterPro" id="IPR014512">
    <property type="entry name" value="O_gly_hydro"/>
</dbReference>
<dbReference type="RefSeq" id="WP_212275406.1">
    <property type="nucleotide sequence ID" value="NZ_BAAANK010000004.1"/>
</dbReference>
<dbReference type="InterPro" id="IPR053169">
    <property type="entry name" value="MUG_Protein"/>
</dbReference>
<gene>
    <name evidence="2" type="ORF">GCM10009750_16160</name>
</gene>
<dbReference type="PANTHER" id="PTHR47791">
    <property type="entry name" value="MEIOTICALLY UP-REGULATED GENE 191 PROTEIN"/>
    <property type="match status" value="1"/>
</dbReference>
<keyword evidence="1" id="KW-0732">Signal</keyword>
<evidence type="ECO:0000313" key="3">
    <source>
        <dbReference type="Proteomes" id="UP001501746"/>
    </source>
</evidence>
<sequence length="404" mass="44569">MKRRLNGALAIATASALALAGAAVAPAAVAAPVPAGQTGHGHPAVDRVLNSVRANAAFRAMQEHFSVDDGSGLYLEQVPAEADDRPYAFEWPFSQAHIAIADLANQPLTGHRYDDDLATAAAAQEHYWDADGGTTGLPGYASYPVGAYGDGGDYFYDDNEWVGLLDVQRYLTDGDEAALARAEEIFALVVSGWDTDPTHPNPGGVFWTQAPWSSDRNTVSNMPGAQLGLRLHQITGEQSYLDWALKMYDWTNENLQRPDGLYSDHVDLAGVIEPTVWSYNQGVPVGVNVLLSQVTGERRYLDEAKRIAEAAYRYYVTEGRLDDQPAFFNSIFFKNLLLLESETGGSTYRTAMQDYADRVWAEQRDRSTGLFVFEGEHTQLLEQAAMTQIYAVLAWSPRQWRDLY</sequence>
<name>A0ABN2MMW2_9MICO</name>
<reference evidence="2 3" key="1">
    <citation type="journal article" date="2019" name="Int. J. Syst. Evol. Microbiol.">
        <title>The Global Catalogue of Microorganisms (GCM) 10K type strain sequencing project: providing services to taxonomists for standard genome sequencing and annotation.</title>
        <authorList>
            <consortium name="The Broad Institute Genomics Platform"/>
            <consortium name="The Broad Institute Genome Sequencing Center for Infectious Disease"/>
            <person name="Wu L."/>
            <person name="Ma J."/>
        </authorList>
    </citation>
    <scope>NUCLEOTIDE SEQUENCE [LARGE SCALE GENOMIC DNA]</scope>
    <source>
        <strain evidence="2 3">JCM 14323</strain>
    </source>
</reference>
<accession>A0ABN2MMW2</accession>
<dbReference type="PIRSF" id="PIRSF021505">
    <property type="entry name" value="O_gly_hdrol"/>
    <property type="match status" value="1"/>
</dbReference>
<dbReference type="SUPFAM" id="SSF48208">
    <property type="entry name" value="Six-hairpin glycosidases"/>
    <property type="match status" value="1"/>
</dbReference>
<dbReference type="EMBL" id="BAAANK010000004">
    <property type="protein sequence ID" value="GAA1832766.1"/>
    <property type="molecule type" value="Genomic_DNA"/>
</dbReference>
<dbReference type="Proteomes" id="UP001501746">
    <property type="component" value="Unassembled WGS sequence"/>
</dbReference>
<feature type="signal peptide" evidence="1">
    <location>
        <begin position="1"/>
        <end position="30"/>
    </location>
</feature>
<feature type="chain" id="PRO_5045511117" evidence="1">
    <location>
        <begin position="31"/>
        <end position="404"/>
    </location>
</feature>
<dbReference type="InterPro" id="IPR005198">
    <property type="entry name" value="Glyco_hydro_76"/>
</dbReference>
<comment type="caution">
    <text evidence="2">The sequence shown here is derived from an EMBL/GenBank/DDBJ whole genome shotgun (WGS) entry which is preliminary data.</text>
</comment>
<dbReference type="Pfam" id="PF03663">
    <property type="entry name" value="Glyco_hydro_76"/>
    <property type="match status" value="1"/>
</dbReference>